<evidence type="ECO:0000313" key="2">
    <source>
        <dbReference type="Proteomes" id="UP001277761"/>
    </source>
</evidence>
<name>A0ABU4VK25_9ACTN</name>
<proteinExistence type="predicted"/>
<dbReference type="EMBL" id="JAXAVX010000005">
    <property type="protein sequence ID" value="MDX8152196.1"/>
    <property type="molecule type" value="Genomic_DNA"/>
</dbReference>
<evidence type="ECO:0000313" key="1">
    <source>
        <dbReference type="EMBL" id="MDX8152196.1"/>
    </source>
</evidence>
<organism evidence="1 2">
    <name type="scientific">Patulibacter brassicae</name>
    <dbReference type="NCBI Taxonomy" id="1705717"/>
    <lineage>
        <taxon>Bacteria</taxon>
        <taxon>Bacillati</taxon>
        <taxon>Actinomycetota</taxon>
        <taxon>Thermoleophilia</taxon>
        <taxon>Solirubrobacterales</taxon>
        <taxon>Patulibacteraceae</taxon>
        <taxon>Patulibacter</taxon>
    </lineage>
</organism>
<keyword evidence="2" id="KW-1185">Reference proteome</keyword>
<sequence length="1118" mass="113464">MRRRSLHPTDRPARGLAGLLSVLVAATLAAVTLAPAASAAAPQDEWSCRAETLDLRLVGAGVLDPIEDLLATGSDDTACRTSTNSPLGGGLQQVLNVLRPLGIDVGLLTTSTTTDVARPVSAREPEAYARVAGLDVSLAGVTSLVKVAAVESRVRARCVDGTATATSSFDVADVTVFGQRVNLTDEVVQLSGALGPLGPIVRLTPGDLRETAAGTQRTGLRVEVLELGVRLLDVSVAVSRVDAGAGACATASAAAPEVEGRTISAEVAPAEGATVQRCSFSVAPPGGGPSVTVEGAFADGRCRAQLPRQQFPPGDGEYRATVTVVDSTSRSATSPEGSFRLAPPRVEAPTLNGRDVASVVVPGAGATIAGDACTLTVTPAGGAPASVPATVETDAVSGTQRCVARLPEATFPPGEYVVAVRVTDSLGDEASGSGPVAIGGPEVSNVRLDGRTARADFSPASGTTIESCRFELTLRPDGPTKAVAGTVDVDGAGCSAPLPAAQFPPGTYDVVGIGVDSDGGSAQGQGSGTIAGPAIGDVAQDGRSLVVGDVVPGTDATIDAASGCAVAVTAVGGGPVPLGPVTYDAAQRRCVGELPADLASGDYDVTTTVTDSDGGVATRTERVHLDGGPAITSIGVDGRDASATIVPADGRTIAGDACTFALTPRGGGATTTIEGTVSGTTCSATLPESSVPDGEYDVTVTATDSAGFRSTASSTAKVPGGVPVDATVGPPTLVDREVQVRVLTPGDSPVERCSVQITPKAGGDPVTLPGTFADGVCRATLPRAQFPPGTYDARVTLVQGNGREVVSTGEIVLAGPTVGEPVVVGPVVAVPATPGSGGAVTSCSITVTPAGGGAPVTVAGYYDAAAKGCAWLLPPEKVPSGDYDAVITVRDSNGDEATRTSRITVVQPGADRQGTPPPTTSGEVAQDFLACAGGTSALINVRQSGTRARVSGVALERLAGKTVQVQLFQPGRARRTVARTTVGRDGQFSALAAAPRNPPRATRYRVVVDGRASRTLRLVRRTLVSKTSVRNGRVTITGRITKPYPRVGLQISVQRRVDCKRYDDVATTTVRRNGRYTFSFTGIKGRAYLYRVRTRVPSRKNGPSRSRSFSLPQIVVVR</sequence>
<evidence type="ECO:0008006" key="3">
    <source>
        <dbReference type="Google" id="ProtNLM"/>
    </source>
</evidence>
<dbReference type="Proteomes" id="UP001277761">
    <property type="component" value="Unassembled WGS sequence"/>
</dbReference>
<gene>
    <name evidence="1" type="ORF">SK069_11365</name>
</gene>
<reference evidence="1 2" key="1">
    <citation type="submission" date="2023-11" db="EMBL/GenBank/DDBJ databases">
        <authorList>
            <person name="Xu M."/>
            <person name="Jiang T."/>
        </authorList>
    </citation>
    <scope>NUCLEOTIDE SEQUENCE [LARGE SCALE GENOMIC DNA]</scope>
    <source>
        <strain evidence="1 2">SD</strain>
    </source>
</reference>
<accession>A0ABU4VK25</accession>
<comment type="caution">
    <text evidence="1">The sequence shown here is derived from an EMBL/GenBank/DDBJ whole genome shotgun (WGS) entry which is preliminary data.</text>
</comment>
<protein>
    <recommendedName>
        <fullName evidence="3">Ig-like domain-containing protein</fullName>
    </recommendedName>
</protein>
<dbReference type="RefSeq" id="WP_319954352.1">
    <property type="nucleotide sequence ID" value="NZ_JAXAVX010000005.1"/>
</dbReference>